<dbReference type="GO" id="GO:0016852">
    <property type="term" value="F:sirohydrochlorin cobaltochelatase activity"/>
    <property type="evidence" value="ECO:0007669"/>
    <property type="project" value="InterPro"/>
</dbReference>
<dbReference type="InterPro" id="IPR010388">
    <property type="entry name" value="Anaerobic_Co-chelatase"/>
</dbReference>
<protein>
    <submittedName>
        <fullName evidence="4">Sirohydrochlorin cobaltochelatase</fullName>
    </submittedName>
</protein>
<dbReference type="RefSeq" id="WP_129353538.1">
    <property type="nucleotide sequence ID" value="NZ_CP026538.1"/>
</dbReference>
<accession>A0A4P6I302</accession>
<feature type="active site" description="Proton acceptor" evidence="1">
    <location>
        <position position="183"/>
    </location>
</feature>
<keyword evidence="2" id="KW-0479">Metal-binding</keyword>
<dbReference type="Gene3D" id="3.40.50.1400">
    <property type="match status" value="2"/>
</dbReference>
<dbReference type="EMBL" id="CP026538">
    <property type="protein sequence ID" value="QAZ68239.1"/>
    <property type="molecule type" value="Genomic_DNA"/>
</dbReference>
<dbReference type="Proteomes" id="UP000293296">
    <property type="component" value="Chromosome"/>
</dbReference>
<dbReference type="KEGG" id="dcb:C3Y92_13805"/>
<dbReference type="GO" id="GO:0019251">
    <property type="term" value="P:anaerobic cobalamin biosynthetic process"/>
    <property type="evidence" value="ECO:0007669"/>
    <property type="project" value="InterPro"/>
</dbReference>
<feature type="binding site" evidence="2">
    <location>
        <position position="213"/>
    </location>
    <ligand>
        <name>Co(2+)</name>
        <dbReference type="ChEBI" id="CHEBI:48828"/>
    </ligand>
</feature>
<organism evidence="4 5">
    <name type="scientific">Solidesulfovibrio carbinolicus</name>
    <dbReference type="NCBI Taxonomy" id="296842"/>
    <lineage>
        <taxon>Bacteria</taxon>
        <taxon>Pseudomonadati</taxon>
        <taxon>Thermodesulfobacteriota</taxon>
        <taxon>Desulfovibrionia</taxon>
        <taxon>Desulfovibrionales</taxon>
        <taxon>Desulfovibrionaceae</taxon>
        <taxon>Solidesulfovibrio</taxon>
    </lineage>
</organism>
<gene>
    <name evidence="4" type="ORF">C3Y92_13805</name>
</gene>
<proteinExistence type="predicted"/>
<reference evidence="4 5" key="1">
    <citation type="submission" date="2018-02" db="EMBL/GenBank/DDBJ databases">
        <title>Genome sequence of Desulfovibrio carbinolicus DSM 3852.</title>
        <authorList>
            <person name="Wilbanks E."/>
            <person name="Skennerton C.T."/>
            <person name="Orphan V.J."/>
        </authorList>
    </citation>
    <scope>NUCLEOTIDE SEQUENCE [LARGE SCALE GENOMIC DNA]</scope>
    <source>
        <strain evidence="4 5">DSM 3852</strain>
    </source>
</reference>
<name>A0A4P6I302_9BACT</name>
<evidence type="ECO:0000256" key="2">
    <source>
        <dbReference type="PIRSR" id="PIRSR033579-3"/>
    </source>
</evidence>
<feature type="signal peptide" evidence="3">
    <location>
        <begin position="1"/>
        <end position="27"/>
    </location>
</feature>
<dbReference type="OrthoDB" id="9770331at2"/>
<evidence type="ECO:0000256" key="1">
    <source>
        <dbReference type="PIRSR" id="PIRSR033579-1"/>
    </source>
</evidence>
<evidence type="ECO:0000256" key="3">
    <source>
        <dbReference type="SAM" id="SignalP"/>
    </source>
</evidence>
<dbReference type="PIRSF" id="PIRSF033579">
    <property type="entry name" value="Anaer_Co_chel"/>
    <property type="match status" value="1"/>
</dbReference>
<dbReference type="CDD" id="cd03412">
    <property type="entry name" value="CbiK_N"/>
    <property type="match status" value="1"/>
</dbReference>
<keyword evidence="3" id="KW-0732">Signal</keyword>
<dbReference type="GO" id="GO:0046872">
    <property type="term" value="F:metal ion binding"/>
    <property type="evidence" value="ECO:0007669"/>
    <property type="project" value="UniProtKB-KW"/>
</dbReference>
<keyword evidence="2" id="KW-0170">Cobalt</keyword>
<dbReference type="CDD" id="cd03413">
    <property type="entry name" value="CbiK_C"/>
    <property type="match status" value="1"/>
</dbReference>
<sequence>MIRLTRLTHLARLVLSLSLVLALAAPAAAGHDAKKEPKKAIVVAAFGTTVPEAAPAIEKMVARVKAAYPGVPVTLCYTAAMIRAKLAKEGKRVPSPAEALAALPDQGVTDVALFSLQTVPGHEYHDLVRTAAAFSRMPKGLSRVEVTAPLLFEAEDFAKAAAALLEAAPKDRKPGEAVIFVGHGTEHPANMAYPALQYSLWRLDKNAFVATVEGTPSFDDAVAELQAKGVKKAWLIPLFAVAGDHARNDMAGKEKDSLASMLTAAGVETKAVLAGAAEHSGVADIWIEHLKTTFDALPGK</sequence>
<dbReference type="Pfam" id="PF06180">
    <property type="entry name" value="CbiK"/>
    <property type="match status" value="1"/>
</dbReference>
<dbReference type="SUPFAM" id="SSF53800">
    <property type="entry name" value="Chelatase"/>
    <property type="match status" value="1"/>
</dbReference>
<keyword evidence="5" id="KW-1185">Reference proteome</keyword>
<feature type="binding site" evidence="2">
    <location>
        <position position="245"/>
    </location>
    <ligand>
        <name>Co(2+)</name>
        <dbReference type="ChEBI" id="CHEBI:48828"/>
    </ligand>
</feature>
<evidence type="ECO:0000313" key="4">
    <source>
        <dbReference type="EMBL" id="QAZ68239.1"/>
    </source>
</evidence>
<evidence type="ECO:0000313" key="5">
    <source>
        <dbReference type="Proteomes" id="UP000293296"/>
    </source>
</evidence>
<feature type="chain" id="PRO_5020830780" evidence="3">
    <location>
        <begin position="28"/>
        <end position="300"/>
    </location>
</feature>
<dbReference type="AlphaFoldDB" id="A0A4P6I302"/>
<feature type="binding site" evidence="2">
    <location>
        <position position="183"/>
    </location>
    <ligand>
        <name>Co(2+)</name>
        <dbReference type="ChEBI" id="CHEBI:48828"/>
    </ligand>
</feature>